<dbReference type="RefSeq" id="XP_028586176.1">
    <property type="nucleotide sequence ID" value="XM_028730343.1"/>
</dbReference>
<evidence type="ECO:0000256" key="8">
    <source>
        <dbReference type="RuleBase" id="RU368071"/>
    </source>
</evidence>
<keyword evidence="3 8" id="KW-0560">Oxidoreductase</keyword>
<evidence type="ECO:0000259" key="9">
    <source>
        <dbReference type="PROSITE" id="PS50404"/>
    </source>
</evidence>
<dbReference type="PROSITE" id="PS50405">
    <property type="entry name" value="GST_CTER"/>
    <property type="match status" value="1"/>
</dbReference>
<dbReference type="Pfam" id="PF13409">
    <property type="entry name" value="GST_N_2"/>
    <property type="match status" value="1"/>
</dbReference>
<dbReference type="GO" id="GO:0014810">
    <property type="term" value="P:positive regulation of skeletal muscle contraction by regulation of release of sequestered calcium ion"/>
    <property type="evidence" value="ECO:0007669"/>
    <property type="project" value="Ensembl"/>
</dbReference>
<feature type="domain" description="GST C-terminal" evidence="10">
    <location>
        <begin position="134"/>
        <end position="254"/>
    </location>
</feature>
<evidence type="ECO:0000256" key="6">
    <source>
        <dbReference type="ARBA" id="ARBA00049544"/>
    </source>
</evidence>
<reference evidence="11" key="2">
    <citation type="submission" date="2025-08" db="UniProtKB">
        <authorList>
            <consortium name="Ensembl"/>
        </authorList>
    </citation>
    <scope>IDENTIFICATION</scope>
</reference>
<evidence type="ECO:0000256" key="2">
    <source>
        <dbReference type="ARBA" id="ARBA00022679"/>
    </source>
</evidence>
<dbReference type="GO" id="GO:0050610">
    <property type="term" value="F:methylarsonate reductase activity"/>
    <property type="evidence" value="ECO:0007669"/>
    <property type="project" value="UniProtKB-UniRule"/>
</dbReference>
<dbReference type="GeneID" id="114597506"/>
<comment type="catalytic activity">
    <reaction evidence="5 8">
        <text>methylarsonate + 2 glutathione + H(+) = methylarsonous acid + glutathione disulfide + H2O</text>
        <dbReference type="Rhea" id="RHEA:15969"/>
        <dbReference type="ChEBI" id="CHEBI:15377"/>
        <dbReference type="ChEBI" id="CHEBI:15378"/>
        <dbReference type="ChEBI" id="CHEBI:17826"/>
        <dbReference type="ChEBI" id="CHEBI:33409"/>
        <dbReference type="ChEBI" id="CHEBI:57925"/>
        <dbReference type="ChEBI" id="CHEBI:58297"/>
        <dbReference type="EC" id="1.20.4.2"/>
    </reaction>
</comment>
<dbReference type="GO" id="GO:0051280">
    <property type="term" value="P:negative regulation of release of sequestered calcium ion into cytosol"/>
    <property type="evidence" value="ECO:0007669"/>
    <property type="project" value="Ensembl"/>
</dbReference>
<dbReference type="InterPro" id="IPR005442">
    <property type="entry name" value="GST_omega"/>
</dbReference>
<evidence type="ECO:0000256" key="4">
    <source>
        <dbReference type="ARBA" id="ARBA00047960"/>
    </source>
</evidence>
<reference evidence="11" key="3">
    <citation type="submission" date="2025-09" db="UniProtKB">
        <authorList>
            <consortium name="Ensembl"/>
        </authorList>
    </citation>
    <scope>IDENTIFICATION</scope>
</reference>
<dbReference type="EC" id="1.20.4.2" evidence="8"/>
<gene>
    <name evidence="11" type="primary">GSTO1</name>
</gene>
<dbReference type="InterPro" id="IPR004046">
    <property type="entry name" value="GST_C"/>
</dbReference>
<comment type="catalytic activity">
    <reaction evidence="6 8">
        <text>L-dehydroascorbate + 2 glutathione = glutathione disulfide + L-ascorbate</text>
        <dbReference type="Rhea" id="RHEA:24424"/>
        <dbReference type="ChEBI" id="CHEBI:38290"/>
        <dbReference type="ChEBI" id="CHEBI:57925"/>
        <dbReference type="ChEBI" id="CHEBI:58297"/>
        <dbReference type="ChEBI" id="CHEBI:58539"/>
        <dbReference type="EC" id="1.8.5.1"/>
    </reaction>
</comment>
<proteinExistence type="inferred from homology"/>
<dbReference type="SFLD" id="SFLDG01152">
    <property type="entry name" value="Main.3:_Omega-_and_Tau-like"/>
    <property type="match status" value="1"/>
</dbReference>
<dbReference type="GeneTree" id="ENSGT00940000155351"/>
<dbReference type="FunFam" id="1.20.1050.10:FF:000100">
    <property type="entry name" value="Glutathione S-transferase omega-2"/>
    <property type="match status" value="1"/>
</dbReference>
<dbReference type="SFLD" id="SFLDG00358">
    <property type="entry name" value="Main_(cytGST)"/>
    <property type="match status" value="1"/>
</dbReference>
<dbReference type="InterPro" id="IPR036249">
    <property type="entry name" value="Thioredoxin-like_sf"/>
</dbReference>
<dbReference type="PROSITE" id="PS51354">
    <property type="entry name" value="GLUTAREDOXIN_2"/>
    <property type="match status" value="1"/>
</dbReference>
<dbReference type="PANTHER" id="PTHR43968">
    <property type="match status" value="1"/>
</dbReference>
<dbReference type="InterPro" id="IPR050983">
    <property type="entry name" value="GST_Omega/HSP26"/>
</dbReference>
<dbReference type="GO" id="GO:0019852">
    <property type="term" value="P:L-ascorbic acid metabolic process"/>
    <property type="evidence" value="ECO:0007669"/>
    <property type="project" value="Ensembl"/>
</dbReference>
<comment type="function">
    <text evidence="7 8">Exhibits glutathione-dependent thiol transferase activity. Has high dehydroascorbate reductase activity and may contribute to the recycling of ascorbic acid. Participates in the biotransformation of inorganic arsenic and reduces monomethylarsonic acid (MMA).</text>
</comment>
<dbReference type="InterPro" id="IPR004045">
    <property type="entry name" value="Glutathione_S-Trfase_N"/>
</dbReference>
<dbReference type="CTD" id="9446"/>
<comment type="similarity">
    <text evidence="1 8">Belongs to the GST superfamily. Omega family.</text>
</comment>
<dbReference type="GO" id="GO:0051281">
    <property type="term" value="P:positive regulation of release of sequestered calcium ion into cytosol"/>
    <property type="evidence" value="ECO:0007669"/>
    <property type="project" value="Ensembl"/>
</dbReference>
<keyword evidence="12" id="KW-1185">Reference proteome</keyword>
<dbReference type="PROSITE" id="PS50404">
    <property type="entry name" value="GST_NTER"/>
    <property type="match status" value="1"/>
</dbReference>
<reference evidence="11 12" key="1">
    <citation type="journal article" date="2019" name="Proc. Natl. Acad. Sci. U.S.A.">
        <title>Regulatory changes in pterin and carotenoid genes underlie balanced color polymorphisms in the wall lizard.</title>
        <authorList>
            <person name="Andrade P."/>
            <person name="Pinho C."/>
            <person name="Perez I de Lanuza G."/>
            <person name="Afonso S."/>
            <person name="Brejcha J."/>
            <person name="Rubin C.J."/>
            <person name="Wallerman O."/>
            <person name="Pereira P."/>
            <person name="Sabatino S.J."/>
            <person name="Bellati A."/>
            <person name="Pellitteri-Rosa D."/>
            <person name="Bosakova Z."/>
            <person name="Bunikis I."/>
            <person name="Carretero M.A."/>
            <person name="Feiner N."/>
            <person name="Marsik P."/>
            <person name="Pauperio F."/>
            <person name="Salvi D."/>
            <person name="Soler L."/>
            <person name="While G.M."/>
            <person name="Uller T."/>
            <person name="Font E."/>
            <person name="Andersson L."/>
            <person name="Carneiro M."/>
        </authorList>
    </citation>
    <scope>NUCLEOTIDE SEQUENCE</scope>
</reference>
<name>A0A670I0D1_PODMU</name>
<dbReference type="InterPro" id="IPR036282">
    <property type="entry name" value="Glutathione-S-Trfase_C_sf"/>
</dbReference>
<dbReference type="GO" id="GO:0006749">
    <property type="term" value="P:glutathione metabolic process"/>
    <property type="evidence" value="ECO:0007669"/>
    <property type="project" value="UniProtKB-UniRule"/>
</dbReference>
<dbReference type="GO" id="GO:0005737">
    <property type="term" value="C:cytoplasm"/>
    <property type="evidence" value="ECO:0007669"/>
    <property type="project" value="Ensembl"/>
</dbReference>
<dbReference type="PRINTS" id="PR01625">
    <property type="entry name" value="GSTRNSFRASEO"/>
</dbReference>
<dbReference type="Proteomes" id="UP000472272">
    <property type="component" value="Chromosome 5"/>
</dbReference>
<dbReference type="CDD" id="cd03184">
    <property type="entry name" value="GST_C_Omega"/>
    <property type="match status" value="1"/>
</dbReference>
<evidence type="ECO:0000313" key="12">
    <source>
        <dbReference type="Proteomes" id="UP000472272"/>
    </source>
</evidence>
<dbReference type="Gene3D" id="3.40.30.10">
    <property type="entry name" value="Glutaredoxin"/>
    <property type="match status" value="1"/>
</dbReference>
<dbReference type="InterPro" id="IPR040079">
    <property type="entry name" value="Glutathione_S-Trfase"/>
</dbReference>
<dbReference type="GO" id="GO:0042178">
    <property type="term" value="P:xenobiotic catabolic process"/>
    <property type="evidence" value="ECO:0007669"/>
    <property type="project" value="Ensembl"/>
</dbReference>
<dbReference type="AlphaFoldDB" id="A0A670I0D1"/>
<evidence type="ECO:0000256" key="3">
    <source>
        <dbReference type="ARBA" id="ARBA00023002"/>
    </source>
</evidence>
<dbReference type="EC" id="1.8.5.1" evidence="8"/>
<dbReference type="SUPFAM" id="SSF47616">
    <property type="entry name" value="GST C-terminal domain-like"/>
    <property type="match status" value="1"/>
</dbReference>
<organism evidence="11 12">
    <name type="scientific">Podarcis muralis</name>
    <name type="common">Wall lizard</name>
    <name type="synonym">Lacerta muralis</name>
    <dbReference type="NCBI Taxonomy" id="64176"/>
    <lineage>
        <taxon>Eukaryota</taxon>
        <taxon>Metazoa</taxon>
        <taxon>Chordata</taxon>
        <taxon>Craniata</taxon>
        <taxon>Vertebrata</taxon>
        <taxon>Euteleostomi</taxon>
        <taxon>Lepidosauria</taxon>
        <taxon>Squamata</taxon>
        <taxon>Bifurcata</taxon>
        <taxon>Unidentata</taxon>
        <taxon>Episquamata</taxon>
        <taxon>Laterata</taxon>
        <taxon>Lacertibaenia</taxon>
        <taxon>Lacertidae</taxon>
        <taxon>Podarcis</taxon>
    </lineage>
</organism>
<evidence type="ECO:0000313" key="11">
    <source>
        <dbReference type="Ensembl" id="ENSPMRP00000005384.1"/>
    </source>
</evidence>
<feature type="domain" description="GST N-terminal" evidence="9">
    <location>
        <begin position="50"/>
        <end position="129"/>
    </location>
</feature>
<dbReference type="OrthoDB" id="4951845at2759"/>
<dbReference type="SFLD" id="SFLDS00019">
    <property type="entry name" value="Glutathione_Transferase_(cytos"/>
    <property type="match status" value="1"/>
</dbReference>
<evidence type="ECO:0000256" key="1">
    <source>
        <dbReference type="ARBA" id="ARBA00011067"/>
    </source>
</evidence>
<dbReference type="GO" id="GO:0010881">
    <property type="term" value="P:regulation of cardiac muscle contraction by regulation of the release of sequestered calcium ion"/>
    <property type="evidence" value="ECO:0007669"/>
    <property type="project" value="Ensembl"/>
</dbReference>
<sequence length="270" mass="30907">MWAETVGRLRGGSLSSVSITCLLTTPGRMSGEFARSLGKGSSAPGPVPEGVIRLYSMRYCPFAQRTRLVLKAKGINHEIVNINLKNKPDWFFEKSPFGLVPVLETSKGQLIYESPITCEYLDEAYPEKKLYPADPYEKAYQKMLLEQFSKLTPLCHKYLLAVRSGDNASAVKNELRERLLKLEEILVNRKTKYFGGNTVSMIDYLIWPWFERMEPYELYDCLDHTPELKHWVEAMRLDPAVKATVNDAQTYKGFLELYLKNSHEACDYGL</sequence>
<dbReference type="GO" id="GO:0045174">
    <property type="term" value="F:glutathione dehydrogenase (ascorbate) activity"/>
    <property type="evidence" value="ECO:0007669"/>
    <property type="project" value="UniProtKB-UniRule"/>
</dbReference>
<dbReference type="InterPro" id="IPR045073">
    <property type="entry name" value="Omega/Tau-like"/>
</dbReference>
<comment type="catalytic activity">
    <reaction evidence="4 8">
        <text>RX + glutathione = an S-substituted glutathione + a halide anion + H(+)</text>
        <dbReference type="Rhea" id="RHEA:16437"/>
        <dbReference type="ChEBI" id="CHEBI:15378"/>
        <dbReference type="ChEBI" id="CHEBI:16042"/>
        <dbReference type="ChEBI" id="CHEBI:17792"/>
        <dbReference type="ChEBI" id="CHEBI:57925"/>
        <dbReference type="ChEBI" id="CHEBI:90779"/>
        <dbReference type="EC" id="2.5.1.18"/>
    </reaction>
</comment>
<keyword evidence="2 8" id="KW-0808">Transferase</keyword>
<dbReference type="SUPFAM" id="SSF52833">
    <property type="entry name" value="Thioredoxin-like"/>
    <property type="match status" value="1"/>
</dbReference>
<evidence type="ECO:0000256" key="7">
    <source>
        <dbReference type="ARBA" id="ARBA00057980"/>
    </source>
</evidence>
<dbReference type="Gene3D" id="1.20.1050.10">
    <property type="match status" value="1"/>
</dbReference>
<accession>A0A670I0D1</accession>
<dbReference type="CDD" id="cd03055">
    <property type="entry name" value="GST_N_Omega"/>
    <property type="match status" value="1"/>
</dbReference>
<evidence type="ECO:0000259" key="10">
    <source>
        <dbReference type="PROSITE" id="PS50405"/>
    </source>
</evidence>
<dbReference type="OMA" id="PDADIHP"/>
<evidence type="ECO:0000256" key="5">
    <source>
        <dbReference type="ARBA" id="ARBA00048353"/>
    </source>
</evidence>
<dbReference type="FunFam" id="3.40.30.10:FF:000075">
    <property type="entry name" value="Glutathione S-transferase omega-1"/>
    <property type="match status" value="1"/>
</dbReference>
<dbReference type="InterPro" id="IPR010987">
    <property type="entry name" value="Glutathione-S-Trfase_C-like"/>
</dbReference>
<dbReference type="GO" id="GO:0071243">
    <property type="term" value="P:cellular response to arsenic-containing substance"/>
    <property type="evidence" value="ECO:0007669"/>
    <property type="project" value="Ensembl"/>
</dbReference>
<dbReference type="KEGG" id="pmua:114597506"/>
<dbReference type="Ensembl" id="ENSPMRT00000005736.1">
    <property type="protein sequence ID" value="ENSPMRP00000005384.1"/>
    <property type="gene ID" value="ENSPMRG00000003685.1"/>
</dbReference>
<dbReference type="GO" id="GO:0004364">
    <property type="term" value="F:glutathione transferase activity"/>
    <property type="evidence" value="ECO:0007669"/>
    <property type="project" value="UniProtKB-UniRule"/>
</dbReference>
<dbReference type="EC" id="2.5.1.18" evidence="8"/>
<dbReference type="PANTHER" id="PTHR43968:SF6">
    <property type="entry name" value="GLUTATHIONE S-TRANSFERASE OMEGA"/>
    <property type="match status" value="1"/>
</dbReference>
<dbReference type="Pfam" id="PF14497">
    <property type="entry name" value="GST_C_3"/>
    <property type="match status" value="1"/>
</dbReference>
<protein>
    <recommendedName>
        <fullName evidence="8">Glutathione S-transferase omega</fullName>
        <shortName evidence="8">GSTO</shortName>
        <ecNumber evidence="8">1.20.4.2</ecNumber>
        <ecNumber evidence="8">1.8.5.1</ecNumber>
        <ecNumber evidence="8">2.5.1.18</ecNumber>
    </recommendedName>
    <alternativeName>
        <fullName evidence="8">Glutathione-dependent dehydroascorbate reductase</fullName>
    </alternativeName>
    <alternativeName>
        <fullName evidence="8">Monomethylarsonic acid reductase</fullName>
    </alternativeName>
</protein>